<evidence type="ECO:0000313" key="2">
    <source>
        <dbReference type="EMBL" id="CAE7247099.1"/>
    </source>
</evidence>
<comment type="caution">
    <text evidence="2">The sequence shown here is derived from an EMBL/GenBank/DDBJ whole genome shotgun (WGS) entry which is preliminary data.</text>
</comment>
<dbReference type="AlphaFoldDB" id="A0A812LUK4"/>
<organism evidence="2 3">
    <name type="scientific">Symbiodinium natans</name>
    <dbReference type="NCBI Taxonomy" id="878477"/>
    <lineage>
        <taxon>Eukaryota</taxon>
        <taxon>Sar</taxon>
        <taxon>Alveolata</taxon>
        <taxon>Dinophyceae</taxon>
        <taxon>Suessiales</taxon>
        <taxon>Symbiodiniaceae</taxon>
        <taxon>Symbiodinium</taxon>
    </lineage>
</organism>
<accession>A0A812LUK4</accession>
<feature type="region of interest" description="Disordered" evidence="1">
    <location>
        <begin position="130"/>
        <end position="160"/>
    </location>
</feature>
<keyword evidence="3" id="KW-1185">Reference proteome</keyword>
<proteinExistence type="predicted"/>
<dbReference type="Proteomes" id="UP000604046">
    <property type="component" value="Unassembled WGS sequence"/>
</dbReference>
<evidence type="ECO:0000313" key="3">
    <source>
        <dbReference type="Proteomes" id="UP000604046"/>
    </source>
</evidence>
<protein>
    <submittedName>
        <fullName evidence="2">Uncharacterized protein</fullName>
    </submittedName>
</protein>
<feature type="region of interest" description="Disordered" evidence="1">
    <location>
        <begin position="1"/>
        <end position="26"/>
    </location>
</feature>
<feature type="compositionally biased region" description="Polar residues" evidence="1">
    <location>
        <begin position="1"/>
        <end position="11"/>
    </location>
</feature>
<gene>
    <name evidence="2" type="ORF">SNAT2548_LOCUS11800</name>
</gene>
<name>A0A812LUK4_9DINO</name>
<dbReference type="EMBL" id="CAJNDS010001106">
    <property type="protein sequence ID" value="CAE7247099.1"/>
    <property type="molecule type" value="Genomic_DNA"/>
</dbReference>
<reference evidence="2" key="1">
    <citation type="submission" date="2021-02" db="EMBL/GenBank/DDBJ databases">
        <authorList>
            <person name="Dougan E. K."/>
            <person name="Rhodes N."/>
            <person name="Thang M."/>
            <person name="Chan C."/>
        </authorList>
    </citation>
    <scope>NUCLEOTIDE SEQUENCE</scope>
</reference>
<sequence>MAAMNTMSSALHSLMKPDPPTLKLPGAAKAQQNLPAYVLKDLSTISPKAPRCNPPAAASPETASILLKKHPKQLRRPHHHQSEACLVCGSGFLPPLRFAMFHDCASDWESGLWKRPLAFSRFGTACDTGPAHGTPTGEQQKKCQLPGQKKSYGLGEMSGN</sequence>
<evidence type="ECO:0000256" key="1">
    <source>
        <dbReference type="SAM" id="MobiDB-lite"/>
    </source>
</evidence>